<keyword evidence="6 7" id="KW-0472">Membrane</keyword>
<organism evidence="9 10">
    <name type="scientific">Corynebacterium phocae</name>
    <dbReference type="NCBI Taxonomy" id="161895"/>
    <lineage>
        <taxon>Bacteria</taxon>
        <taxon>Bacillati</taxon>
        <taxon>Actinomycetota</taxon>
        <taxon>Actinomycetes</taxon>
        <taxon>Mycobacteriales</taxon>
        <taxon>Corynebacteriaceae</taxon>
        <taxon>Corynebacterium</taxon>
    </lineage>
</organism>
<evidence type="ECO:0000256" key="3">
    <source>
        <dbReference type="ARBA" id="ARBA00022475"/>
    </source>
</evidence>
<evidence type="ECO:0000256" key="1">
    <source>
        <dbReference type="ARBA" id="ARBA00004651"/>
    </source>
</evidence>
<evidence type="ECO:0000256" key="5">
    <source>
        <dbReference type="ARBA" id="ARBA00022989"/>
    </source>
</evidence>
<evidence type="ECO:0000256" key="2">
    <source>
        <dbReference type="ARBA" id="ARBA00008640"/>
    </source>
</evidence>
<proteinExistence type="inferred from homology"/>
<accession>A0A1L7D6N3</accession>
<evidence type="ECO:0000256" key="4">
    <source>
        <dbReference type="ARBA" id="ARBA00022692"/>
    </source>
</evidence>
<dbReference type="EMBL" id="CP009249">
    <property type="protein sequence ID" value="APT93701.1"/>
    <property type="molecule type" value="Genomic_DNA"/>
</dbReference>
<dbReference type="PANTHER" id="PTHR12677">
    <property type="entry name" value="GOLGI APPARATUS MEMBRANE PROTEIN TVP38-RELATED"/>
    <property type="match status" value="1"/>
</dbReference>
<dbReference type="Pfam" id="PF09335">
    <property type="entry name" value="VTT_dom"/>
    <property type="match status" value="1"/>
</dbReference>
<dbReference type="PANTHER" id="PTHR12677:SF59">
    <property type="entry name" value="GOLGI APPARATUS MEMBRANE PROTEIN TVP38-RELATED"/>
    <property type="match status" value="1"/>
</dbReference>
<keyword evidence="3 7" id="KW-1003">Cell membrane</keyword>
<gene>
    <name evidence="9" type="ORF">CPHO_05985</name>
</gene>
<evidence type="ECO:0000256" key="7">
    <source>
        <dbReference type="RuleBase" id="RU366058"/>
    </source>
</evidence>
<evidence type="ECO:0000256" key="6">
    <source>
        <dbReference type="ARBA" id="ARBA00023136"/>
    </source>
</evidence>
<feature type="domain" description="VTT" evidence="8">
    <location>
        <begin position="42"/>
        <end position="159"/>
    </location>
</feature>
<evidence type="ECO:0000313" key="10">
    <source>
        <dbReference type="Proteomes" id="UP000185491"/>
    </source>
</evidence>
<feature type="transmembrane region" description="Helical" evidence="7">
    <location>
        <begin position="58"/>
        <end position="79"/>
    </location>
</feature>
<feature type="transmembrane region" description="Helical" evidence="7">
    <location>
        <begin position="168"/>
        <end position="186"/>
    </location>
</feature>
<dbReference type="GO" id="GO:0005886">
    <property type="term" value="C:plasma membrane"/>
    <property type="evidence" value="ECO:0007669"/>
    <property type="project" value="UniProtKB-SubCell"/>
</dbReference>
<dbReference type="InterPro" id="IPR032816">
    <property type="entry name" value="VTT_dom"/>
</dbReference>
<feature type="transmembrane region" description="Helical" evidence="7">
    <location>
        <begin position="136"/>
        <end position="156"/>
    </location>
</feature>
<sequence>MAFLLLVDIPSLAQLRSYAESLGPWFPLAFWAGYVVFTLFPVPRTFWTLAAGILFGPWWGLVLSLTALSASAGLTVYTLRRLTGGTVLSRLREPRVANLNQYLSKRGWMAVFGLRMVAGVPFSVVNYAVALTPIPLAQFVAATAIGSIPTTVLGVFFGNALTGDSNPALLVATAIIALCGVSIVVWDARRASHLIKPIG</sequence>
<keyword evidence="10" id="KW-1185">Reference proteome</keyword>
<feature type="transmembrane region" description="Helical" evidence="7">
    <location>
        <begin position="108"/>
        <end position="129"/>
    </location>
</feature>
<name>A0A1L7D6N3_9CORY</name>
<keyword evidence="4 7" id="KW-0812">Transmembrane</keyword>
<comment type="similarity">
    <text evidence="2 7">Belongs to the TVP38/TMEM64 family.</text>
</comment>
<protein>
    <recommendedName>
        <fullName evidence="7">TVP38/TMEM64 family membrane protein</fullName>
    </recommendedName>
</protein>
<dbReference type="KEGG" id="cpho:CPHO_05985"/>
<dbReference type="AlphaFoldDB" id="A0A1L7D6N3"/>
<comment type="subcellular location">
    <subcellularLocation>
        <location evidence="1 7">Cell membrane</location>
        <topology evidence="1 7">Multi-pass membrane protein</topology>
    </subcellularLocation>
</comment>
<evidence type="ECO:0000259" key="8">
    <source>
        <dbReference type="Pfam" id="PF09335"/>
    </source>
</evidence>
<keyword evidence="5 7" id="KW-1133">Transmembrane helix</keyword>
<feature type="transmembrane region" description="Helical" evidence="7">
    <location>
        <begin position="25"/>
        <end position="46"/>
    </location>
</feature>
<reference evidence="9 10" key="1">
    <citation type="submission" date="2014-08" db="EMBL/GenBank/DDBJ databases">
        <title>Complete genome sequence of Corynebacterium phocae M408/89/1(T)(=DSM 44612(T)), isolated from the common seal (Phoca vitulina).</title>
        <authorList>
            <person name="Ruckert C."/>
            <person name="Albersmeier A."/>
            <person name="Winkler A."/>
            <person name="Kalinowski J."/>
        </authorList>
    </citation>
    <scope>NUCLEOTIDE SEQUENCE [LARGE SCALE GENOMIC DNA]</scope>
    <source>
        <strain evidence="9 10">M408/89/1</strain>
    </source>
</reference>
<dbReference type="InterPro" id="IPR015414">
    <property type="entry name" value="TMEM64"/>
</dbReference>
<dbReference type="Proteomes" id="UP000185491">
    <property type="component" value="Chromosome"/>
</dbReference>
<evidence type="ECO:0000313" key="9">
    <source>
        <dbReference type="EMBL" id="APT93701.1"/>
    </source>
</evidence>